<dbReference type="AlphaFoldDB" id="A0A937X8W2"/>
<keyword evidence="2 3" id="KW-0479">Metal-binding</keyword>
<feature type="binding site" evidence="3">
    <location>
        <position position="51"/>
    </location>
    <ligand>
        <name>a divalent metal cation</name>
        <dbReference type="ChEBI" id="CHEBI:60240"/>
    </ligand>
</feature>
<comment type="caution">
    <text evidence="4">The sequence shown here is derived from an EMBL/GenBank/DDBJ whole genome shotgun (WGS) entry which is preliminary data.</text>
</comment>
<gene>
    <name evidence="4" type="ORF">FJY75_02195</name>
</gene>
<dbReference type="Pfam" id="PF05163">
    <property type="entry name" value="DinB"/>
    <property type="match status" value="1"/>
</dbReference>
<evidence type="ECO:0000313" key="4">
    <source>
        <dbReference type="EMBL" id="MBM3316639.1"/>
    </source>
</evidence>
<evidence type="ECO:0000256" key="1">
    <source>
        <dbReference type="ARBA" id="ARBA00008635"/>
    </source>
</evidence>
<evidence type="ECO:0000256" key="3">
    <source>
        <dbReference type="PIRSR" id="PIRSR607837-1"/>
    </source>
</evidence>
<name>A0A937X8W2_UNCEI</name>
<feature type="binding site" evidence="3">
    <location>
        <position position="137"/>
    </location>
    <ligand>
        <name>a divalent metal cation</name>
        <dbReference type="ChEBI" id="CHEBI:60240"/>
    </ligand>
</feature>
<dbReference type="PANTHER" id="PTHR37302:SF3">
    <property type="entry name" value="DAMAGE-INDUCIBLE PROTEIN DINB"/>
    <property type="match status" value="1"/>
</dbReference>
<dbReference type="EMBL" id="VGIY01000028">
    <property type="protein sequence ID" value="MBM3316639.1"/>
    <property type="molecule type" value="Genomic_DNA"/>
</dbReference>
<evidence type="ECO:0000313" key="5">
    <source>
        <dbReference type="Proteomes" id="UP000748308"/>
    </source>
</evidence>
<comment type="similarity">
    <text evidence="1">Belongs to the DinB family.</text>
</comment>
<dbReference type="InterPro" id="IPR034660">
    <property type="entry name" value="DinB/YfiT-like"/>
</dbReference>
<accession>A0A937X8W2</accession>
<proteinExistence type="inferred from homology"/>
<dbReference type="PANTHER" id="PTHR37302">
    <property type="entry name" value="SLR1116 PROTEIN"/>
    <property type="match status" value="1"/>
</dbReference>
<organism evidence="4 5">
    <name type="scientific">Eiseniibacteriota bacterium</name>
    <dbReference type="NCBI Taxonomy" id="2212470"/>
    <lineage>
        <taxon>Bacteria</taxon>
        <taxon>Candidatus Eiseniibacteriota</taxon>
    </lineage>
</organism>
<feature type="binding site" evidence="3">
    <location>
        <position position="133"/>
    </location>
    <ligand>
        <name>a divalent metal cation</name>
        <dbReference type="ChEBI" id="CHEBI:60240"/>
    </ligand>
</feature>
<dbReference type="SUPFAM" id="SSF109854">
    <property type="entry name" value="DinB/YfiT-like putative metalloenzymes"/>
    <property type="match status" value="1"/>
</dbReference>
<dbReference type="Proteomes" id="UP000748308">
    <property type="component" value="Unassembled WGS sequence"/>
</dbReference>
<reference evidence="4" key="1">
    <citation type="submission" date="2019-03" db="EMBL/GenBank/DDBJ databases">
        <title>Lake Tanganyika Metagenome-Assembled Genomes (MAGs).</title>
        <authorList>
            <person name="Tran P."/>
        </authorList>
    </citation>
    <scope>NUCLEOTIDE SEQUENCE</scope>
    <source>
        <strain evidence="4">M_DeepCast_400m_m2_100</strain>
    </source>
</reference>
<evidence type="ECO:0000256" key="2">
    <source>
        <dbReference type="ARBA" id="ARBA00022723"/>
    </source>
</evidence>
<dbReference type="Gene3D" id="1.20.120.450">
    <property type="entry name" value="dinb family like domain"/>
    <property type="match status" value="1"/>
</dbReference>
<dbReference type="GO" id="GO:0046872">
    <property type="term" value="F:metal ion binding"/>
    <property type="evidence" value="ECO:0007669"/>
    <property type="project" value="UniProtKB-KW"/>
</dbReference>
<protein>
    <submittedName>
        <fullName evidence="4">DinB family protein</fullName>
    </submittedName>
</protein>
<dbReference type="InterPro" id="IPR007837">
    <property type="entry name" value="DinB"/>
</dbReference>
<sequence>MHDAASLRDIHDRGQRSLEALLRHCAQLSPEEFDRRILGFGYPSVRLQLDHMIGAEEYWLSVIEGRYTDVDESAPPLAPEALEAHRRQVAAATDGYLRRASETEINTAREMWTWPGRTRSLVPALILLRTVAHIYQHQGQVLAMCRLLGKPGPGGLDFPID</sequence>